<dbReference type="EMBL" id="BSYO01000014">
    <property type="protein sequence ID" value="GMH14775.1"/>
    <property type="molecule type" value="Genomic_DNA"/>
</dbReference>
<sequence length="111" mass="12254">MRSCKARGKELIDASVITMADLSEWLKAKNGDETAIIGGGLPSCSSLQNIRQVVLSGNNTRLMEAWENWRFDASGSSSSSTDSRLTGMMRSISKFPICRRKYNHIVKTLIA</sequence>
<comment type="caution">
    <text evidence="1">The sequence shown here is derived from an EMBL/GenBank/DDBJ whole genome shotgun (WGS) entry which is preliminary data.</text>
</comment>
<name>A0AAD3XSN2_NEPGR</name>
<evidence type="ECO:0000313" key="2">
    <source>
        <dbReference type="Proteomes" id="UP001279734"/>
    </source>
</evidence>
<gene>
    <name evidence="1" type="ORF">Nepgr_016616</name>
</gene>
<protein>
    <submittedName>
        <fullName evidence="1">Uncharacterized protein</fullName>
    </submittedName>
</protein>
<dbReference type="InterPro" id="IPR040229">
    <property type="entry name" value="At3g27390-like"/>
</dbReference>
<dbReference type="PANTHER" id="PTHR31133:SF12">
    <property type="entry name" value="MEMBRANE PROTEIN"/>
    <property type="match status" value="1"/>
</dbReference>
<proteinExistence type="predicted"/>
<evidence type="ECO:0000313" key="1">
    <source>
        <dbReference type="EMBL" id="GMH14775.1"/>
    </source>
</evidence>
<keyword evidence="2" id="KW-1185">Reference proteome</keyword>
<dbReference type="Proteomes" id="UP001279734">
    <property type="component" value="Unassembled WGS sequence"/>
</dbReference>
<dbReference type="PANTHER" id="PTHR31133">
    <property type="entry name" value="MEMBRANE PROTEIN"/>
    <property type="match status" value="1"/>
</dbReference>
<organism evidence="1 2">
    <name type="scientific">Nepenthes gracilis</name>
    <name type="common">Slender pitcher plant</name>
    <dbReference type="NCBI Taxonomy" id="150966"/>
    <lineage>
        <taxon>Eukaryota</taxon>
        <taxon>Viridiplantae</taxon>
        <taxon>Streptophyta</taxon>
        <taxon>Embryophyta</taxon>
        <taxon>Tracheophyta</taxon>
        <taxon>Spermatophyta</taxon>
        <taxon>Magnoliopsida</taxon>
        <taxon>eudicotyledons</taxon>
        <taxon>Gunneridae</taxon>
        <taxon>Pentapetalae</taxon>
        <taxon>Caryophyllales</taxon>
        <taxon>Nepenthaceae</taxon>
        <taxon>Nepenthes</taxon>
    </lineage>
</organism>
<reference evidence="1" key="1">
    <citation type="submission" date="2023-05" db="EMBL/GenBank/DDBJ databases">
        <title>Nepenthes gracilis genome sequencing.</title>
        <authorList>
            <person name="Fukushima K."/>
        </authorList>
    </citation>
    <scope>NUCLEOTIDE SEQUENCE</scope>
    <source>
        <strain evidence="1">SING2019-196</strain>
    </source>
</reference>
<dbReference type="AlphaFoldDB" id="A0AAD3XSN2"/>
<accession>A0AAD3XSN2</accession>